<reference evidence="1 2" key="1">
    <citation type="submission" date="2020-07" db="EMBL/GenBank/DDBJ databases">
        <title>Sequencing the genomes of 1000 actinobacteria strains.</title>
        <authorList>
            <person name="Klenk H.-P."/>
        </authorList>
    </citation>
    <scope>NUCLEOTIDE SEQUENCE [LARGE SCALE GENOMIC DNA]</scope>
    <source>
        <strain evidence="1 2">DSM 27576</strain>
    </source>
</reference>
<evidence type="ECO:0000313" key="2">
    <source>
        <dbReference type="Proteomes" id="UP000526083"/>
    </source>
</evidence>
<dbReference type="EMBL" id="JACGWY010000002">
    <property type="protein sequence ID" value="MBA8816007.1"/>
    <property type="molecule type" value="Genomic_DNA"/>
</dbReference>
<keyword evidence="2" id="KW-1185">Reference proteome</keyword>
<name>A0A7W3JNB0_9MICO</name>
<dbReference type="Proteomes" id="UP000526083">
    <property type="component" value="Unassembled WGS sequence"/>
</dbReference>
<proteinExistence type="predicted"/>
<accession>A0A7W3JNB0</accession>
<comment type="caution">
    <text evidence="1">The sequence shown here is derived from an EMBL/GenBank/DDBJ whole genome shotgun (WGS) entry which is preliminary data.</text>
</comment>
<evidence type="ECO:0000313" key="1">
    <source>
        <dbReference type="EMBL" id="MBA8816007.1"/>
    </source>
</evidence>
<organism evidence="1 2">
    <name type="scientific">Microbacterium halimionae</name>
    <dbReference type="NCBI Taxonomy" id="1526413"/>
    <lineage>
        <taxon>Bacteria</taxon>
        <taxon>Bacillati</taxon>
        <taxon>Actinomycetota</taxon>
        <taxon>Actinomycetes</taxon>
        <taxon>Micrococcales</taxon>
        <taxon>Microbacteriaceae</taxon>
        <taxon>Microbacterium</taxon>
    </lineage>
</organism>
<gene>
    <name evidence="1" type="ORF">FHX48_001080</name>
</gene>
<sequence>MRTHIARTAADGVILVSGGVRLVSWREHPDMRVPHED</sequence>
<dbReference type="AlphaFoldDB" id="A0A7W3JNB0"/>
<protein>
    <submittedName>
        <fullName evidence="1">Uncharacterized protein</fullName>
    </submittedName>
</protein>